<evidence type="ECO:0000313" key="2">
    <source>
        <dbReference type="Proteomes" id="UP000608154"/>
    </source>
</evidence>
<dbReference type="AlphaFoldDB" id="A0A916TVB1"/>
<accession>A0A916TVB1</accession>
<evidence type="ECO:0000313" key="1">
    <source>
        <dbReference type="EMBL" id="GGC14584.1"/>
    </source>
</evidence>
<comment type="caution">
    <text evidence="1">The sequence shown here is derived from an EMBL/GenBank/DDBJ whole genome shotgun (WGS) entry which is preliminary data.</text>
</comment>
<proteinExistence type="predicted"/>
<dbReference type="Proteomes" id="UP000608154">
    <property type="component" value="Unassembled WGS sequence"/>
</dbReference>
<gene>
    <name evidence="1" type="ORF">GCM10011494_36760</name>
</gene>
<dbReference type="RefSeq" id="WP_188773018.1">
    <property type="nucleotide sequence ID" value="NZ_BMHK01000045.1"/>
</dbReference>
<protein>
    <submittedName>
        <fullName evidence="1">Uncharacterized protein</fullName>
    </submittedName>
</protein>
<name>A0A916TVB1_9SPHN</name>
<reference evidence="1" key="1">
    <citation type="journal article" date="2014" name="Int. J. Syst. Evol. Microbiol.">
        <title>Complete genome sequence of Corynebacterium casei LMG S-19264T (=DSM 44701T), isolated from a smear-ripened cheese.</title>
        <authorList>
            <consortium name="US DOE Joint Genome Institute (JGI-PGF)"/>
            <person name="Walter F."/>
            <person name="Albersmeier A."/>
            <person name="Kalinowski J."/>
            <person name="Ruckert C."/>
        </authorList>
    </citation>
    <scope>NUCLEOTIDE SEQUENCE</scope>
    <source>
        <strain evidence="1">CGMCC 1.15095</strain>
    </source>
</reference>
<organism evidence="1 2">
    <name type="scientific">Novosphingobium endophyticum</name>
    <dbReference type="NCBI Taxonomy" id="1955250"/>
    <lineage>
        <taxon>Bacteria</taxon>
        <taxon>Pseudomonadati</taxon>
        <taxon>Pseudomonadota</taxon>
        <taxon>Alphaproteobacteria</taxon>
        <taxon>Sphingomonadales</taxon>
        <taxon>Sphingomonadaceae</taxon>
        <taxon>Novosphingobium</taxon>
    </lineage>
</organism>
<keyword evidence="2" id="KW-1185">Reference proteome</keyword>
<reference evidence="1" key="2">
    <citation type="submission" date="2020-09" db="EMBL/GenBank/DDBJ databases">
        <authorList>
            <person name="Sun Q."/>
            <person name="Zhou Y."/>
        </authorList>
    </citation>
    <scope>NUCLEOTIDE SEQUENCE</scope>
    <source>
        <strain evidence="1">CGMCC 1.15095</strain>
    </source>
</reference>
<sequence length="85" mass="9823">MKRQANGDVPWAIQKRDERLWAWLDCNRAIWAARRASESYAASAARFELSVRTGFSHVQQADLEREAITGASTDVILDERHPRRR</sequence>
<dbReference type="EMBL" id="BMHK01000045">
    <property type="protein sequence ID" value="GGC14584.1"/>
    <property type="molecule type" value="Genomic_DNA"/>
</dbReference>